<gene>
    <name evidence="3" type="ORF">UFOPK3376_03075</name>
</gene>
<dbReference type="EMBL" id="CAFBLP010000134">
    <property type="protein sequence ID" value="CAB4894528.1"/>
    <property type="molecule type" value="Genomic_DNA"/>
</dbReference>
<dbReference type="PANTHER" id="PTHR43542:SF1">
    <property type="entry name" value="METHYLTRANSFERASE"/>
    <property type="match status" value="1"/>
</dbReference>
<dbReference type="GO" id="GO:0008168">
    <property type="term" value="F:methyltransferase activity"/>
    <property type="evidence" value="ECO:0007669"/>
    <property type="project" value="UniProtKB-KW"/>
</dbReference>
<dbReference type="PIRSF" id="PIRSF004553">
    <property type="entry name" value="CHP00095"/>
    <property type="match status" value="1"/>
</dbReference>
<dbReference type="InterPro" id="IPR004398">
    <property type="entry name" value="RNA_MeTrfase_RsmD"/>
</dbReference>
<evidence type="ECO:0000313" key="3">
    <source>
        <dbReference type="EMBL" id="CAB4894528.1"/>
    </source>
</evidence>
<evidence type="ECO:0000256" key="1">
    <source>
        <dbReference type="ARBA" id="ARBA00022603"/>
    </source>
</evidence>
<dbReference type="PANTHER" id="PTHR43542">
    <property type="entry name" value="METHYLTRANSFERASE"/>
    <property type="match status" value="1"/>
</dbReference>
<keyword evidence="1" id="KW-0489">Methyltransferase</keyword>
<evidence type="ECO:0000256" key="2">
    <source>
        <dbReference type="ARBA" id="ARBA00022679"/>
    </source>
</evidence>
<dbReference type="NCBIfam" id="TIGR00095">
    <property type="entry name" value="16S rRNA (guanine(966)-N(2))-methyltransferase RsmD"/>
    <property type="match status" value="1"/>
</dbReference>
<proteinExistence type="predicted"/>
<dbReference type="InterPro" id="IPR029063">
    <property type="entry name" value="SAM-dependent_MTases_sf"/>
</dbReference>
<dbReference type="AlphaFoldDB" id="A0A6J7FKP2"/>
<dbReference type="GO" id="GO:0031167">
    <property type="term" value="P:rRNA methylation"/>
    <property type="evidence" value="ECO:0007669"/>
    <property type="project" value="InterPro"/>
</dbReference>
<reference evidence="3" key="1">
    <citation type="submission" date="2020-05" db="EMBL/GenBank/DDBJ databases">
        <authorList>
            <person name="Chiriac C."/>
            <person name="Salcher M."/>
            <person name="Ghai R."/>
            <person name="Kavagutti S V."/>
        </authorList>
    </citation>
    <scope>NUCLEOTIDE SEQUENCE</scope>
</reference>
<accession>A0A6J7FKP2</accession>
<organism evidence="3">
    <name type="scientific">freshwater metagenome</name>
    <dbReference type="NCBI Taxonomy" id="449393"/>
    <lineage>
        <taxon>unclassified sequences</taxon>
        <taxon>metagenomes</taxon>
        <taxon>ecological metagenomes</taxon>
    </lineage>
</organism>
<dbReference type="SUPFAM" id="SSF53335">
    <property type="entry name" value="S-adenosyl-L-methionine-dependent methyltransferases"/>
    <property type="match status" value="1"/>
</dbReference>
<sequence>MRVIAGEFGGRKLVTPDGLSTRPTTDKVRQAVFNSIGSMGVLEGATVADLYAGCGALGIEALSRGAETCVFVERDRSALLALRANLKALGVEARAQVAATDVMAYAPGLTGVDIAFIDPPYTFTNWDGLLHFLRAGLVVAESDREVDAVEGWQVLRTKRYGRTVITMLERLP</sequence>
<dbReference type="Gene3D" id="3.40.50.150">
    <property type="entry name" value="Vaccinia Virus protein VP39"/>
    <property type="match status" value="1"/>
</dbReference>
<dbReference type="Pfam" id="PF03602">
    <property type="entry name" value="Cons_hypoth95"/>
    <property type="match status" value="1"/>
</dbReference>
<keyword evidence="2" id="KW-0808">Transferase</keyword>
<protein>
    <submittedName>
        <fullName evidence="3">Unannotated protein</fullName>
    </submittedName>
</protein>
<name>A0A6J7FKP2_9ZZZZ</name>